<feature type="compositionally biased region" description="Acidic residues" evidence="1">
    <location>
        <begin position="17"/>
        <end position="34"/>
    </location>
</feature>
<feature type="compositionally biased region" description="Basic and acidic residues" evidence="1">
    <location>
        <begin position="95"/>
        <end position="110"/>
    </location>
</feature>
<feature type="compositionally biased region" description="Basic and acidic residues" evidence="1">
    <location>
        <begin position="1"/>
        <end position="16"/>
    </location>
</feature>
<feature type="region of interest" description="Disordered" evidence="1">
    <location>
        <begin position="1"/>
        <end position="43"/>
    </location>
</feature>
<evidence type="ECO:0000313" key="3">
    <source>
        <dbReference type="Proteomes" id="UP000315116"/>
    </source>
</evidence>
<gene>
    <name evidence="2" type="primary">SWPV1-063</name>
</gene>
<evidence type="ECO:0000256" key="1">
    <source>
        <dbReference type="SAM" id="MobiDB-lite"/>
    </source>
</evidence>
<dbReference type="EMBL" id="KX857216">
    <property type="protein sequence ID" value="ARF02674.1"/>
    <property type="molecule type" value="Genomic_DNA"/>
</dbReference>
<organism evidence="2 3">
    <name type="scientific">Shearwaterpox virus</name>
    <dbReference type="NCBI Taxonomy" id="1974596"/>
    <lineage>
        <taxon>Viruses</taxon>
        <taxon>Varidnaviria</taxon>
        <taxon>Bamfordvirae</taxon>
        <taxon>Nucleocytoviricota</taxon>
        <taxon>Pokkesviricetes</taxon>
        <taxon>Chitovirales</taxon>
        <taxon>Poxviridae</taxon>
        <taxon>Chordopoxvirinae</taxon>
        <taxon>Avipoxvirus</taxon>
        <taxon>Avipoxvirus canarypox</taxon>
        <taxon>Canarypox virus</taxon>
    </lineage>
</organism>
<name>A0A1V0S7S2_CNPV</name>
<proteinExistence type="predicted"/>
<sequence length="110" mass="13332">MAEQDPVDKKYPKREYTDEELGEPLTKEEEEEQKDLEKQLEEQEKELRDIEKKIEEEVYKTNKELEELRKNREKRNVRSEIDIFEGMKPGQDRTSSPKDDNNKKINEDIF</sequence>
<feature type="region of interest" description="Disordered" evidence="1">
    <location>
        <begin position="80"/>
        <end position="110"/>
    </location>
</feature>
<evidence type="ECO:0000313" key="2">
    <source>
        <dbReference type="EMBL" id="ARF02674.1"/>
    </source>
</evidence>
<dbReference type="Proteomes" id="UP000315116">
    <property type="component" value="Segment"/>
</dbReference>
<protein>
    <submittedName>
        <fullName evidence="2">SWPV1-063</fullName>
    </submittedName>
</protein>
<accession>A0A1V0S7S2</accession>
<reference evidence="2 3" key="1">
    <citation type="journal article" date="2017" name="BMC Genomics">
        <title>Genomic characterization of two novel pathogenic avipoxviruses isolated from pacific shearwaters (Ardenna spp.).</title>
        <authorList>
            <person name="Sarker S."/>
            <person name="Das S."/>
            <person name="Lavers J.L."/>
            <person name="Hutton I."/>
            <person name="Helbig K."/>
            <person name="Imbery J."/>
            <person name="Upton C."/>
            <person name="Raidal S.R."/>
        </authorList>
    </citation>
    <scope>NUCLEOTIDE SEQUENCE [LARGE SCALE GENOMIC DNA]</scope>
    <source>
        <strain evidence="2 3">SWPV-1</strain>
    </source>
</reference>